<proteinExistence type="predicted"/>
<protein>
    <submittedName>
        <fullName evidence="1">Unannotated protein</fullName>
    </submittedName>
</protein>
<reference evidence="1" key="1">
    <citation type="submission" date="2020-05" db="EMBL/GenBank/DDBJ databases">
        <authorList>
            <person name="Chiriac C."/>
            <person name="Salcher M."/>
            <person name="Ghai R."/>
            <person name="Kavagutti S V."/>
        </authorList>
    </citation>
    <scope>NUCLEOTIDE SEQUENCE</scope>
</reference>
<dbReference type="AlphaFoldDB" id="A0A6J7JDQ0"/>
<organism evidence="1">
    <name type="scientific">freshwater metagenome</name>
    <dbReference type="NCBI Taxonomy" id="449393"/>
    <lineage>
        <taxon>unclassified sequences</taxon>
        <taxon>metagenomes</taxon>
        <taxon>ecological metagenomes</taxon>
    </lineage>
</organism>
<gene>
    <name evidence="1" type="ORF">UFOPK3773_00881</name>
</gene>
<evidence type="ECO:0000313" key="1">
    <source>
        <dbReference type="EMBL" id="CAB4941445.1"/>
    </source>
</evidence>
<dbReference type="EMBL" id="CAFBNF010000080">
    <property type="protein sequence ID" value="CAB4941445.1"/>
    <property type="molecule type" value="Genomic_DNA"/>
</dbReference>
<sequence>MLEEYRVAAGRLGEAVDLLLERDDLVAGLAQSGDQSLILGRHGSQVGLEAGESALERSCPLVVE</sequence>
<name>A0A6J7JDQ0_9ZZZZ</name>
<accession>A0A6J7JDQ0</accession>